<dbReference type="EMBL" id="VSED01000006">
    <property type="protein sequence ID" value="TYA39445.1"/>
    <property type="molecule type" value="Genomic_DNA"/>
</dbReference>
<keyword evidence="5" id="KW-1185">Reference proteome</keyword>
<reference evidence="3 6" key="3">
    <citation type="submission" date="2019-08" db="EMBL/GenBank/DDBJ databases">
        <title>Whole genome sequencing of Aggregatibacter actinomycetemcomitans cultured from blood stream infections in Denmark reveals a novel phylogenetic lineage expressing serotype a membrane O polysaccharide.</title>
        <authorList>
            <person name="Nedergaard S."/>
            <person name="Kobel C.M."/>
            <person name="Nielsen M.B."/>
            <person name="Moeller R.T."/>
            <person name="Jensen A.B."/>
            <person name="Noerskov-Lauritsen N."/>
        </authorList>
    </citation>
    <scope>NUCLEOTIDE SEQUENCE [LARGE SCALE GENOMIC DNA]</scope>
    <source>
        <strain evidence="3 6">PN_563</strain>
    </source>
</reference>
<dbReference type="AlphaFoldDB" id="A0A142G3E9"/>
<dbReference type="Proteomes" id="UP000226080">
    <property type="component" value="Unassembled WGS sequence"/>
</dbReference>
<evidence type="ECO:0000313" key="2">
    <source>
        <dbReference type="EMBL" id="PHO20771.1"/>
    </source>
</evidence>
<evidence type="ECO:0000313" key="3">
    <source>
        <dbReference type="EMBL" id="TYA39445.1"/>
    </source>
</evidence>
<dbReference type="Proteomes" id="UP000072236">
    <property type="component" value="Chromosome"/>
</dbReference>
<dbReference type="KEGG" id="aact:ACT75_10360"/>
<dbReference type="Proteomes" id="UP000323012">
    <property type="component" value="Unassembled WGS sequence"/>
</dbReference>
<dbReference type="SMR" id="A0A142G3E9"/>
<sequence length="61" mass="6990">MQSDYQKLKEKLATDSAEFLAESEKLYPFLNVSLANREIDSFTTVWCLTFGLVSPRLESDI</sequence>
<evidence type="ECO:0000313" key="6">
    <source>
        <dbReference type="Proteomes" id="UP000323012"/>
    </source>
</evidence>
<dbReference type="EMBL" id="PCGW01000008">
    <property type="protein sequence ID" value="PHO20771.1"/>
    <property type="molecule type" value="Genomic_DNA"/>
</dbReference>
<dbReference type="EMBL" id="CP012959">
    <property type="protein sequence ID" value="AMQ95179.1"/>
    <property type="molecule type" value="Genomic_DNA"/>
</dbReference>
<protein>
    <submittedName>
        <fullName evidence="3">Uncharacterized protein</fullName>
    </submittedName>
</protein>
<name>A0A142G3E9_AGGAC</name>
<organism evidence="3 6">
    <name type="scientific">Aggregatibacter actinomycetemcomitans</name>
    <name type="common">Actinobacillus actinomycetemcomitans</name>
    <name type="synonym">Haemophilus actinomycetemcomitans</name>
    <dbReference type="NCBI Taxonomy" id="714"/>
    <lineage>
        <taxon>Bacteria</taxon>
        <taxon>Pseudomonadati</taxon>
        <taxon>Pseudomonadota</taxon>
        <taxon>Gammaproteobacteria</taxon>
        <taxon>Pasteurellales</taxon>
        <taxon>Pasteurellaceae</taxon>
        <taxon>Aggregatibacter</taxon>
    </lineage>
</organism>
<evidence type="ECO:0000313" key="4">
    <source>
        <dbReference type="Proteomes" id="UP000072236"/>
    </source>
</evidence>
<evidence type="ECO:0000313" key="5">
    <source>
        <dbReference type="Proteomes" id="UP000226080"/>
    </source>
</evidence>
<reference evidence="2 5" key="2">
    <citation type="submission" date="2017-10" db="EMBL/GenBank/DDBJ databases">
        <title>Draft genome sequences of Aggregatibacter actinomycetemcomitans strains 310a and 310b.</title>
        <authorList>
            <person name="May A.C."/>
            <person name="Ohta H."/>
            <person name="Maeda H."/>
            <person name="Kokeguchi S."/>
            <person name="Cugini C."/>
        </authorList>
    </citation>
    <scope>NUCLEOTIDE SEQUENCE [LARGE SCALE GENOMIC DNA]</scope>
    <source>
        <strain evidence="2 5">310b</strain>
    </source>
</reference>
<gene>
    <name evidence="1" type="ORF">ACT75_10360</name>
    <name evidence="2" type="ORF">CQR80_05840</name>
    <name evidence="3" type="ORF">FXB79_03805</name>
</gene>
<accession>A0A142G3E9</accession>
<reference evidence="1 4" key="1">
    <citation type="submission" date="2015-10" db="EMBL/GenBank/DDBJ databases">
        <title>Tn-seq of a polymicrobial infection.</title>
        <authorList>
            <person name="Stacy A."/>
            <person name="Rumbaugh K.P."/>
            <person name="Whiteley M."/>
        </authorList>
    </citation>
    <scope>NUCLEOTIDE SEQUENCE [LARGE SCALE GENOMIC DNA]</scope>
    <source>
        <strain evidence="1 4">624</strain>
    </source>
</reference>
<proteinExistence type="predicted"/>
<evidence type="ECO:0000313" key="1">
    <source>
        <dbReference type="EMBL" id="AMQ95179.1"/>
    </source>
</evidence>